<dbReference type="GO" id="GO:0009245">
    <property type="term" value="P:lipid A biosynthetic process"/>
    <property type="evidence" value="ECO:0007669"/>
    <property type="project" value="UniProtKB-KW"/>
</dbReference>
<evidence type="ECO:0000256" key="9">
    <source>
        <dbReference type="ARBA" id="ARBA00023098"/>
    </source>
</evidence>
<dbReference type="PANTHER" id="PTHR30561:SF9">
    <property type="entry name" value="4-AMINO-4-DEOXY-L-ARABINOSE-PHOSPHOUNDECAPRENOL FLIPPASE SUBUNIT ARNF-RELATED"/>
    <property type="match status" value="1"/>
</dbReference>
<dbReference type="InterPro" id="IPR000620">
    <property type="entry name" value="EamA_dom"/>
</dbReference>
<evidence type="ECO:0000256" key="10">
    <source>
        <dbReference type="ARBA" id="ARBA00023136"/>
    </source>
</evidence>
<protein>
    <recommendedName>
        <fullName evidence="12">EamA domain-containing protein</fullName>
    </recommendedName>
</protein>
<feature type="domain" description="EamA" evidence="12">
    <location>
        <begin position="33"/>
        <end position="104"/>
    </location>
</feature>
<evidence type="ECO:0000256" key="5">
    <source>
        <dbReference type="ARBA" id="ARBA00022556"/>
    </source>
</evidence>
<gene>
    <name evidence="13" type="ORF">GCM10007036_21630</name>
</gene>
<evidence type="ECO:0000256" key="7">
    <source>
        <dbReference type="ARBA" id="ARBA00022985"/>
    </source>
</evidence>
<feature type="transmembrane region" description="Helical" evidence="11">
    <location>
        <begin position="87"/>
        <end position="105"/>
    </location>
</feature>
<evidence type="ECO:0000256" key="6">
    <source>
        <dbReference type="ARBA" id="ARBA00022692"/>
    </source>
</evidence>
<evidence type="ECO:0000256" key="4">
    <source>
        <dbReference type="ARBA" id="ARBA00022519"/>
    </source>
</evidence>
<feature type="transmembrane region" description="Helical" evidence="11">
    <location>
        <begin position="25"/>
        <end position="49"/>
    </location>
</feature>
<dbReference type="GO" id="GO:0005886">
    <property type="term" value="C:plasma membrane"/>
    <property type="evidence" value="ECO:0007669"/>
    <property type="project" value="UniProtKB-SubCell"/>
</dbReference>
<dbReference type="PANTHER" id="PTHR30561">
    <property type="entry name" value="SMR FAMILY PROTON-DEPENDENT DRUG EFFLUX TRANSPORTER SUGE"/>
    <property type="match status" value="1"/>
</dbReference>
<keyword evidence="4" id="KW-0997">Cell inner membrane</keyword>
<dbReference type="Pfam" id="PF00892">
    <property type="entry name" value="EamA"/>
    <property type="match status" value="1"/>
</dbReference>
<reference evidence="13" key="2">
    <citation type="submission" date="2020-09" db="EMBL/GenBank/DDBJ databases">
        <authorList>
            <person name="Sun Q."/>
            <person name="Zhou Y."/>
        </authorList>
    </citation>
    <scope>NUCLEOTIDE SEQUENCE</scope>
    <source>
        <strain evidence="13">CGMCC 1.12214</strain>
    </source>
</reference>
<keyword evidence="10 11" id="KW-0472">Membrane</keyword>
<feature type="transmembrane region" description="Helical" evidence="11">
    <location>
        <begin position="61"/>
        <end position="81"/>
    </location>
</feature>
<evidence type="ECO:0000256" key="1">
    <source>
        <dbReference type="ARBA" id="ARBA00004651"/>
    </source>
</evidence>
<keyword evidence="8 11" id="KW-1133">Transmembrane helix</keyword>
<organism evidence="13 14">
    <name type="scientific">Alsobacter metallidurans</name>
    <dbReference type="NCBI Taxonomy" id="340221"/>
    <lineage>
        <taxon>Bacteria</taxon>
        <taxon>Pseudomonadati</taxon>
        <taxon>Pseudomonadota</taxon>
        <taxon>Alphaproteobacteria</taxon>
        <taxon>Hyphomicrobiales</taxon>
        <taxon>Alsobacteraceae</taxon>
        <taxon>Alsobacter</taxon>
    </lineage>
</organism>
<dbReference type="GO" id="GO:0022857">
    <property type="term" value="F:transmembrane transporter activity"/>
    <property type="evidence" value="ECO:0007669"/>
    <property type="project" value="InterPro"/>
</dbReference>
<keyword evidence="9" id="KW-0443">Lipid metabolism</keyword>
<dbReference type="InterPro" id="IPR000390">
    <property type="entry name" value="Small_drug/metabolite_transptr"/>
</dbReference>
<dbReference type="EMBL" id="BMES01000002">
    <property type="protein sequence ID" value="GGH19032.1"/>
    <property type="molecule type" value="Genomic_DNA"/>
</dbReference>
<keyword evidence="2" id="KW-1003">Cell membrane</keyword>
<evidence type="ECO:0000259" key="12">
    <source>
        <dbReference type="Pfam" id="PF00892"/>
    </source>
</evidence>
<keyword evidence="3" id="KW-0444">Lipid biosynthesis</keyword>
<evidence type="ECO:0000256" key="3">
    <source>
        <dbReference type="ARBA" id="ARBA00022516"/>
    </source>
</evidence>
<name>A0A917MH81_9HYPH</name>
<evidence type="ECO:0000256" key="11">
    <source>
        <dbReference type="SAM" id="Phobius"/>
    </source>
</evidence>
<dbReference type="GO" id="GO:0009103">
    <property type="term" value="P:lipopolysaccharide biosynthetic process"/>
    <property type="evidence" value="ECO:0007669"/>
    <property type="project" value="UniProtKB-KW"/>
</dbReference>
<accession>A0A917MH81</accession>
<keyword evidence="7" id="KW-0448">Lipopolysaccharide biosynthesis</keyword>
<evidence type="ECO:0000313" key="13">
    <source>
        <dbReference type="EMBL" id="GGH19032.1"/>
    </source>
</evidence>
<dbReference type="Gene3D" id="1.10.3730.20">
    <property type="match status" value="1"/>
</dbReference>
<evidence type="ECO:0000256" key="2">
    <source>
        <dbReference type="ARBA" id="ARBA00022475"/>
    </source>
</evidence>
<comment type="caution">
    <text evidence="13">The sequence shown here is derived from an EMBL/GenBank/DDBJ whole genome shotgun (WGS) entry which is preliminary data.</text>
</comment>
<evidence type="ECO:0000313" key="14">
    <source>
        <dbReference type="Proteomes" id="UP000603912"/>
    </source>
</evidence>
<keyword evidence="14" id="KW-1185">Reference proteome</keyword>
<sequence length="108" mass="11250">MVCETLAQVALKAAGSAMEGMPPEAWLWAAAANGWAWIGVIGYLGSFAAWMTILDRMPLSLGFPLTSIVYVSVTAASAVLFGEHVGALRWAGVAIIIAGIVLLGTEDD</sequence>
<keyword evidence="6 11" id="KW-0812">Transmembrane</keyword>
<dbReference type="AlphaFoldDB" id="A0A917MH81"/>
<comment type="subcellular location">
    <subcellularLocation>
        <location evidence="1">Cell membrane</location>
        <topology evidence="1">Multi-pass membrane protein</topology>
    </subcellularLocation>
</comment>
<dbReference type="Proteomes" id="UP000603912">
    <property type="component" value="Unassembled WGS sequence"/>
</dbReference>
<reference evidence="13" key="1">
    <citation type="journal article" date="2014" name="Int. J. Syst. Evol. Microbiol.">
        <title>Complete genome sequence of Corynebacterium casei LMG S-19264T (=DSM 44701T), isolated from a smear-ripened cheese.</title>
        <authorList>
            <consortium name="US DOE Joint Genome Institute (JGI-PGF)"/>
            <person name="Walter F."/>
            <person name="Albersmeier A."/>
            <person name="Kalinowski J."/>
            <person name="Ruckert C."/>
        </authorList>
    </citation>
    <scope>NUCLEOTIDE SEQUENCE</scope>
    <source>
        <strain evidence="13">CGMCC 1.12214</strain>
    </source>
</reference>
<proteinExistence type="predicted"/>
<evidence type="ECO:0000256" key="8">
    <source>
        <dbReference type="ARBA" id="ARBA00022989"/>
    </source>
</evidence>
<dbReference type="InterPro" id="IPR037185">
    <property type="entry name" value="EmrE-like"/>
</dbReference>
<dbReference type="SUPFAM" id="SSF103481">
    <property type="entry name" value="Multidrug resistance efflux transporter EmrE"/>
    <property type="match status" value="1"/>
</dbReference>
<keyword evidence="5" id="KW-0441">Lipid A biosynthesis</keyword>